<protein>
    <recommendedName>
        <fullName evidence="4">Transmembrane protein</fullName>
    </recommendedName>
</protein>
<feature type="transmembrane region" description="Helical" evidence="1">
    <location>
        <begin position="47"/>
        <end position="67"/>
    </location>
</feature>
<dbReference type="AlphaFoldDB" id="A0A8S1R109"/>
<keyword evidence="1" id="KW-0812">Transmembrane</keyword>
<evidence type="ECO:0000313" key="3">
    <source>
        <dbReference type="Proteomes" id="UP000692954"/>
    </source>
</evidence>
<dbReference type="EMBL" id="CAJJDN010000125">
    <property type="protein sequence ID" value="CAD8120280.1"/>
    <property type="molecule type" value="Genomic_DNA"/>
</dbReference>
<evidence type="ECO:0000256" key="1">
    <source>
        <dbReference type="SAM" id="Phobius"/>
    </source>
</evidence>
<accession>A0A8S1R109</accession>
<evidence type="ECO:0008006" key="4">
    <source>
        <dbReference type="Google" id="ProtNLM"/>
    </source>
</evidence>
<dbReference type="OrthoDB" id="306616at2759"/>
<dbReference type="CDD" id="cd14811">
    <property type="entry name" value="bZIP_u2"/>
    <property type="match status" value="1"/>
</dbReference>
<sequence length="659" mass="77556">MKEHQGLMTNEFQPIKQKYFLHEKEQEKQHPFVESLQEYFQIFRRRIILQIFLSFFFLALIIPSIILQADYIELDVSKNGATFQMEQTWDPPISIQVFSKTDILLLDVQLSLDGKEITEFTIYERLDINTEYNLASNTTYSFSSSQIDGIIQLCTHLLFDYRSCNACYLPFVLYPYIHSLQITLIFYCVQFLLLFQVNHTSFYSIYSIYTQYYKFYTKLLLSQYKSSSQYQGIKLIVHTIMQLMQSKNKIRLTKINNKYIYIYMQQQAEELDQFKQSLNNQSTIPFLQQALTQDQLLAQNARLLQQLQEQQRMFNLQSLLAQSVLQNPFINQQITQESKKIKKTKSTLQRIQSNASLKEQASQLQEIKGNVKNAYIKKITSLLSVEGERLLDEELQEDLQEDSSSEEVQKEQKFSLAGLLGSANDLLSVESKNKRLRQSAKNSRLRKKVYLKLLEKKVSDLDQQIQEYKKTTKQSFEYLTQILSSHPILNSMIVGNSNAIDQITQCNQSDQAQLILDSYLMRFGTCGIKRRDYLKYAVKNIQRNFLKGNYGLQLISFKHEVKNYDDEFNNYVEIVKKQCKLDDENLIYKVLPIIDKLLNHRKISQQLLLKLNTEMKKLKLIQFEVEENVNQFTQLLTPIQQIELIKNVEKLATFNRQLK</sequence>
<gene>
    <name evidence="2" type="ORF">PSON_ATCC_30995.1.T1250096</name>
</gene>
<keyword evidence="1" id="KW-1133">Transmembrane helix</keyword>
<keyword evidence="1" id="KW-0472">Membrane</keyword>
<proteinExistence type="predicted"/>
<keyword evidence="3" id="KW-1185">Reference proteome</keyword>
<organism evidence="2 3">
    <name type="scientific">Paramecium sonneborni</name>
    <dbReference type="NCBI Taxonomy" id="65129"/>
    <lineage>
        <taxon>Eukaryota</taxon>
        <taxon>Sar</taxon>
        <taxon>Alveolata</taxon>
        <taxon>Ciliophora</taxon>
        <taxon>Intramacronucleata</taxon>
        <taxon>Oligohymenophorea</taxon>
        <taxon>Peniculida</taxon>
        <taxon>Parameciidae</taxon>
        <taxon>Paramecium</taxon>
    </lineage>
</organism>
<reference evidence="2" key="1">
    <citation type="submission" date="2021-01" db="EMBL/GenBank/DDBJ databases">
        <authorList>
            <consortium name="Genoscope - CEA"/>
            <person name="William W."/>
        </authorList>
    </citation>
    <scope>NUCLEOTIDE SEQUENCE</scope>
</reference>
<name>A0A8S1R109_9CILI</name>
<comment type="caution">
    <text evidence="2">The sequence shown here is derived from an EMBL/GenBank/DDBJ whole genome shotgun (WGS) entry which is preliminary data.</text>
</comment>
<dbReference type="Proteomes" id="UP000692954">
    <property type="component" value="Unassembled WGS sequence"/>
</dbReference>
<evidence type="ECO:0000313" key="2">
    <source>
        <dbReference type="EMBL" id="CAD8120280.1"/>
    </source>
</evidence>